<comment type="similarity">
    <text evidence="1">Belongs to the sigma-70 factor family. ECF subfamily.</text>
</comment>
<evidence type="ECO:0000256" key="3">
    <source>
        <dbReference type="ARBA" id="ARBA00023082"/>
    </source>
</evidence>
<keyword evidence="8" id="KW-1185">Reference proteome</keyword>
<dbReference type="Proteomes" id="UP000478505">
    <property type="component" value="Unassembled WGS sequence"/>
</dbReference>
<evidence type="ECO:0000313" key="8">
    <source>
        <dbReference type="Proteomes" id="UP000478505"/>
    </source>
</evidence>
<dbReference type="EMBL" id="JAAIKD010000004">
    <property type="protein sequence ID" value="NEV94083.1"/>
    <property type="molecule type" value="Genomic_DNA"/>
</dbReference>
<dbReference type="SUPFAM" id="SSF88659">
    <property type="entry name" value="Sigma3 and sigma4 domains of RNA polymerase sigma factors"/>
    <property type="match status" value="1"/>
</dbReference>
<evidence type="ECO:0000256" key="2">
    <source>
        <dbReference type="ARBA" id="ARBA00023015"/>
    </source>
</evidence>
<gene>
    <name evidence="7" type="ORF">G3567_07980</name>
</gene>
<keyword evidence="4" id="KW-0804">Transcription</keyword>
<evidence type="ECO:0000256" key="4">
    <source>
        <dbReference type="ARBA" id="ARBA00023163"/>
    </source>
</evidence>
<accession>A0A6B3R0H4</accession>
<dbReference type="Gene3D" id="1.10.1740.10">
    <property type="match status" value="1"/>
</dbReference>
<dbReference type="InterPro" id="IPR013324">
    <property type="entry name" value="RNA_pol_sigma_r3/r4-like"/>
</dbReference>
<evidence type="ECO:0000256" key="1">
    <source>
        <dbReference type="ARBA" id="ARBA00010641"/>
    </source>
</evidence>
<dbReference type="NCBIfam" id="TIGR02937">
    <property type="entry name" value="sigma70-ECF"/>
    <property type="match status" value="1"/>
</dbReference>
<sequence>MFTTKLIEESLKGSRKAQLKLYNAYCDAMLTIAYRYVKDMDTARDVTQEAFIKAFSNLRRYDGTSSFGVWLKQIVIHQSIDCLRKRTFDLCLDQVPNLSVEIDDNWDVEEHLEVSHIKRAIDELPEKYAVVLKLYLMEGYDHEEISEILDVSVNASRTQLHRGKNMLKDNLKRTGYEMSHNR</sequence>
<organism evidence="7 8">
    <name type="scientific">Psychroflexus aurantiacus</name>
    <dbReference type="NCBI Taxonomy" id="2709310"/>
    <lineage>
        <taxon>Bacteria</taxon>
        <taxon>Pseudomonadati</taxon>
        <taxon>Bacteroidota</taxon>
        <taxon>Flavobacteriia</taxon>
        <taxon>Flavobacteriales</taxon>
        <taxon>Flavobacteriaceae</taxon>
        <taxon>Psychroflexus</taxon>
    </lineage>
</organism>
<dbReference type="CDD" id="cd06171">
    <property type="entry name" value="Sigma70_r4"/>
    <property type="match status" value="1"/>
</dbReference>
<comment type="caution">
    <text evidence="7">The sequence shown here is derived from an EMBL/GenBank/DDBJ whole genome shotgun (WGS) entry which is preliminary data.</text>
</comment>
<dbReference type="InterPro" id="IPR039425">
    <property type="entry name" value="RNA_pol_sigma-70-like"/>
</dbReference>
<dbReference type="GO" id="GO:0016987">
    <property type="term" value="F:sigma factor activity"/>
    <property type="evidence" value="ECO:0007669"/>
    <property type="project" value="UniProtKB-KW"/>
</dbReference>
<evidence type="ECO:0000259" key="5">
    <source>
        <dbReference type="Pfam" id="PF04542"/>
    </source>
</evidence>
<dbReference type="Gene3D" id="1.10.10.10">
    <property type="entry name" value="Winged helix-like DNA-binding domain superfamily/Winged helix DNA-binding domain"/>
    <property type="match status" value="1"/>
</dbReference>
<dbReference type="PANTHER" id="PTHR43133:SF51">
    <property type="entry name" value="RNA POLYMERASE SIGMA FACTOR"/>
    <property type="match status" value="1"/>
</dbReference>
<name>A0A6B3R0H4_9FLAO</name>
<dbReference type="AlphaFoldDB" id="A0A6B3R0H4"/>
<dbReference type="InterPro" id="IPR013325">
    <property type="entry name" value="RNA_pol_sigma_r2"/>
</dbReference>
<keyword evidence="3" id="KW-0731">Sigma factor</keyword>
<dbReference type="Pfam" id="PF08281">
    <property type="entry name" value="Sigma70_r4_2"/>
    <property type="match status" value="1"/>
</dbReference>
<feature type="domain" description="RNA polymerase sigma-70 region 2" evidence="5">
    <location>
        <begin position="21"/>
        <end position="87"/>
    </location>
</feature>
<dbReference type="GO" id="GO:0003677">
    <property type="term" value="F:DNA binding"/>
    <property type="evidence" value="ECO:0007669"/>
    <property type="project" value="InterPro"/>
</dbReference>
<feature type="domain" description="RNA polymerase sigma factor 70 region 4 type 2" evidence="6">
    <location>
        <begin position="117"/>
        <end position="166"/>
    </location>
</feature>
<dbReference type="GO" id="GO:0006352">
    <property type="term" value="P:DNA-templated transcription initiation"/>
    <property type="evidence" value="ECO:0007669"/>
    <property type="project" value="InterPro"/>
</dbReference>
<dbReference type="PANTHER" id="PTHR43133">
    <property type="entry name" value="RNA POLYMERASE ECF-TYPE SIGMA FACTO"/>
    <property type="match status" value="1"/>
</dbReference>
<evidence type="ECO:0000313" key="7">
    <source>
        <dbReference type="EMBL" id="NEV94083.1"/>
    </source>
</evidence>
<dbReference type="InterPro" id="IPR007627">
    <property type="entry name" value="RNA_pol_sigma70_r2"/>
</dbReference>
<keyword evidence="2" id="KW-0805">Transcription regulation</keyword>
<dbReference type="InterPro" id="IPR014284">
    <property type="entry name" value="RNA_pol_sigma-70_dom"/>
</dbReference>
<evidence type="ECO:0000259" key="6">
    <source>
        <dbReference type="Pfam" id="PF08281"/>
    </source>
</evidence>
<dbReference type="InterPro" id="IPR036388">
    <property type="entry name" value="WH-like_DNA-bd_sf"/>
</dbReference>
<dbReference type="InterPro" id="IPR013249">
    <property type="entry name" value="RNA_pol_sigma70_r4_t2"/>
</dbReference>
<dbReference type="Pfam" id="PF04542">
    <property type="entry name" value="Sigma70_r2"/>
    <property type="match status" value="1"/>
</dbReference>
<proteinExistence type="inferred from homology"/>
<dbReference type="SUPFAM" id="SSF88946">
    <property type="entry name" value="Sigma2 domain of RNA polymerase sigma factors"/>
    <property type="match status" value="1"/>
</dbReference>
<protein>
    <submittedName>
        <fullName evidence="7">Sigma-70 family RNA polymerase sigma factor</fullName>
    </submittedName>
</protein>
<reference evidence="7 8" key="1">
    <citation type="submission" date="2020-02" db="EMBL/GenBank/DDBJ databases">
        <title>Flavobacteriaceae Psychroflexus bacterium YR1-1, complete genome.</title>
        <authorList>
            <person name="Li Y."/>
            <person name="Wu S."/>
        </authorList>
    </citation>
    <scope>NUCLEOTIDE SEQUENCE [LARGE SCALE GENOMIC DNA]</scope>
    <source>
        <strain evidence="7 8">YR1-1</strain>
    </source>
</reference>